<evidence type="ECO:0000313" key="3">
    <source>
        <dbReference type="Proteomes" id="UP000612055"/>
    </source>
</evidence>
<keyword evidence="3" id="KW-1185">Reference proteome</keyword>
<accession>A0A835Y695</accession>
<dbReference type="PROSITE" id="PS51257">
    <property type="entry name" value="PROKAR_LIPOPROTEIN"/>
    <property type="match status" value="1"/>
</dbReference>
<keyword evidence="1" id="KW-0732">Signal</keyword>
<sequence length="168" mass="16399">MPRAPLHAVLGLMGLGCLLLLLAATATAKAEPSAAAAGTAAAAPDAAPPAAAGPCPHNRAPCSCSSQCCGGSFCVQYLPTPAHAPPPPELPPGSPQRLTALAAAAGGVRQVAGGAGGAGVCLNASTIAVVLNRTLQVQPGFPWPGPRTPGYLLPGRLTAFVCQGPTTK</sequence>
<protein>
    <submittedName>
        <fullName evidence="2">Uncharacterized protein</fullName>
    </submittedName>
</protein>
<evidence type="ECO:0000313" key="2">
    <source>
        <dbReference type="EMBL" id="KAG2493250.1"/>
    </source>
</evidence>
<dbReference type="Proteomes" id="UP000612055">
    <property type="component" value="Unassembled WGS sequence"/>
</dbReference>
<name>A0A835Y695_9CHLO</name>
<feature type="chain" id="PRO_5032333854" evidence="1">
    <location>
        <begin position="31"/>
        <end position="168"/>
    </location>
</feature>
<dbReference type="AlphaFoldDB" id="A0A835Y695"/>
<comment type="caution">
    <text evidence="2">The sequence shown here is derived from an EMBL/GenBank/DDBJ whole genome shotgun (WGS) entry which is preliminary data.</text>
</comment>
<feature type="signal peptide" evidence="1">
    <location>
        <begin position="1"/>
        <end position="30"/>
    </location>
</feature>
<dbReference type="EMBL" id="JAEHOE010000038">
    <property type="protein sequence ID" value="KAG2493250.1"/>
    <property type="molecule type" value="Genomic_DNA"/>
</dbReference>
<gene>
    <name evidence="2" type="ORF">HYH03_008388</name>
</gene>
<proteinExistence type="predicted"/>
<reference evidence="2" key="1">
    <citation type="journal article" date="2020" name="bioRxiv">
        <title>Comparative genomics of Chlamydomonas.</title>
        <authorList>
            <person name="Craig R.J."/>
            <person name="Hasan A.R."/>
            <person name="Ness R.W."/>
            <person name="Keightley P.D."/>
        </authorList>
    </citation>
    <scope>NUCLEOTIDE SEQUENCE</scope>
    <source>
        <strain evidence="2">CCAP 11/70</strain>
    </source>
</reference>
<evidence type="ECO:0000256" key="1">
    <source>
        <dbReference type="SAM" id="SignalP"/>
    </source>
</evidence>
<organism evidence="2 3">
    <name type="scientific">Edaphochlamys debaryana</name>
    <dbReference type="NCBI Taxonomy" id="47281"/>
    <lineage>
        <taxon>Eukaryota</taxon>
        <taxon>Viridiplantae</taxon>
        <taxon>Chlorophyta</taxon>
        <taxon>core chlorophytes</taxon>
        <taxon>Chlorophyceae</taxon>
        <taxon>CS clade</taxon>
        <taxon>Chlamydomonadales</taxon>
        <taxon>Chlamydomonadales incertae sedis</taxon>
        <taxon>Edaphochlamys</taxon>
    </lineage>
</organism>